<dbReference type="GO" id="GO:0046872">
    <property type="term" value="F:metal ion binding"/>
    <property type="evidence" value="ECO:0007669"/>
    <property type="project" value="UniProtKB-KW"/>
</dbReference>
<dbReference type="RefSeq" id="WP_145286344.1">
    <property type="nucleotide sequence ID" value="NZ_VMSJ01000001.1"/>
</dbReference>
<keyword evidence="5" id="KW-0460">Magnesium</keyword>
<evidence type="ECO:0000256" key="5">
    <source>
        <dbReference type="ARBA" id="ARBA00022842"/>
    </source>
</evidence>
<reference evidence="7 8" key="1">
    <citation type="submission" date="2019-07" db="EMBL/GenBank/DDBJ databases">
        <title>Salinicoccus cyprini sp. nov., isolated from gastro-intestinal tract of mirror carp, Cyprinus carpio var. specularis, collected from Gobind Sagar Reservoir, Himachal Pradesh, India.</title>
        <authorList>
            <person name="Talwar C."/>
            <person name="Singh A.K."/>
            <person name="Lal R."/>
            <person name="Negi R.K."/>
        </authorList>
    </citation>
    <scope>NUCLEOTIDE SEQUENCE [LARGE SCALE GENOMIC DNA]</scope>
    <source>
        <strain evidence="7 8">CT19</strain>
    </source>
</reference>
<dbReference type="Pfam" id="PF00348">
    <property type="entry name" value="polyprenyl_synt"/>
    <property type="match status" value="1"/>
</dbReference>
<dbReference type="AlphaFoldDB" id="A0A558AZ81"/>
<evidence type="ECO:0000256" key="6">
    <source>
        <dbReference type="RuleBase" id="RU004466"/>
    </source>
</evidence>
<evidence type="ECO:0000256" key="1">
    <source>
        <dbReference type="ARBA" id="ARBA00001946"/>
    </source>
</evidence>
<keyword evidence="8" id="KW-1185">Reference proteome</keyword>
<protein>
    <submittedName>
        <fullName evidence="7">Polyprenyl synthetase family protein</fullName>
    </submittedName>
</protein>
<dbReference type="SFLD" id="SFLDS00005">
    <property type="entry name" value="Isoprenoid_Synthase_Type_I"/>
    <property type="match status" value="1"/>
</dbReference>
<dbReference type="Gene3D" id="1.10.600.10">
    <property type="entry name" value="Farnesyl Diphosphate Synthase"/>
    <property type="match status" value="1"/>
</dbReference>
<evidence type="ECO:0000313" key="7">
    <source>
        <dbReference type="EMBL" id="TVT29537.1"/>
    </source>
</evidence>
<evidence type="ECO:0000256" key="4">
    <source>
        <dbReference type="ARBA" id="ARBA00022723"/>
    </source>
</evidence>
<dbReference type="PROSITE" id="PS00723">
    <property type="entry name" value="POLYPRENYL_SYNTHASE_1"/>
    <property type="match status" value="1"/>
</dbReference>
<dbReference type="OrthoDB" id="9805316at2"/>
<dbReference type="InterPro" id="IPR033749">
    <property type="entry name" value="Polyprenyl_synt_CS"/>
</dbReference>
<dbReference type="InterPro" id="IPR008949">
    <property type="entry name" value="Isoprenoid_synthase_dom_sf"/>
</dbReference>
<dbReference type="GO" id="GO:0004659">
    <property type="term" value="F:prenyltransferase activity"/>
    <property type="evidence" value="ECO:0007669"/>
    <property type="project" value="InterPro"/>
</dbReference>
<comment type="cofactor">
    <cofactor evidence="1">
        <name>Mg(2+)</name>
        <dbReference type="ChEBI" id="CHEBI:18420"/>
    </cofactor>
</comment>
<evidence type="ECO:0000313" key="8">
    <source>
        <dbReference type="Proteomes" id="UP000315103"/>
    </source>
</evidence>
<comment type="similarity">
    <text evidence="2 6">Belongs to the FPP/GGPP synthase family.</text>
</comment>
<proteinExistence type="inferred from homology"/>
<keyword evidence="3 6" id="KW-0808">Transferase</keyword>
<dbReference type="SUPFAM" id="SSF48576">
    <property type="entry name" value="Terpenoid synthases"/>
    <property type="match status" value="1"/>
</dbReference>
<sequence length="317" mass="35867">MKTVKQYLASDFEAVGDIIKENLDPNDILVNAKSYELFRSGGKKIRPTFTLLVGRLGETGRYPDVLKASASLELIHMATLVHDDIIDNSRLRRGRSTVYYEHGYLQAINTGNYLLSTSLSIVSTIEHKALHEAFSQAIREIVDGEIFQLDHQFNSSQTLDDYYTKIYRKTALLIELSIKMGAYAANVEEHILDGLLVYGYHIGMSFQIIDDCLDFIGNEKTLGKPKFSDLENGHYTLPVLMLRDEDPDFSSKLHAFDGSREKLDEMIADLLASDAIERSIAISNTYIDKARTAIENIDEPIRTYLMEIAEKLSNRLN</sequence>
<dbReference type="EMBL" id="VMSJ01000001">
    <property type="protein sequence ID" value="TVT29537.1"/>
    <property type="molecule type" value="Genomic_DNA"/>
</dbReference>
<dbReference type="GO" id="GO:0008299">
    <property type="term" value="P:isoprenoid biosynthetic process"/>
    <property type="evidence" value="ECO:0007669"/>
    <property type="project" value="InterPro"/>
</dbReference>
<organism evidence="7 8">
    <name type="scientific">Salinicoccus cyprini</name>
    <dbReference type="NCBI Taxonomy" id="2493691"/>
    <lineage>
        <taxon>Bacteria</taxon>
        <taxon>Bacillati</taxon>
        <taxon>Bacillota</taxon>
        <taxon>Bacilli</taxon>
        <taxon>Bacillales</taxon>
        <taxon>Staphylococcaceae</taxon>
        <taxon>Salinicoccus</taxon>
    </lineage>
</organism>
<dbReference type="InterPro" id="IPR000092">
    <property type="entry name" value="Polyprenyl_synt"/>
</dbReference>
<comment type="caution">
    <text evidence="7">The sequence shown here is derived from an EMBL/GenBank/DDBJ whole genome shotgun (WGS) entry which is preliminary data.</text>
</comment>
<evidence type="ECO:0000256" key="2">
    <source>
        <dbReference type="ARBA" id="ARBA00006706"/>
    </source>
</evidence>
<gene>
    <name evidence="7" type="ORF">FO441_04435</name>
</gene>
<accession>A0A558AZ81</accession>
<name>A0A558AZ81_9STAP</name>
<dbReference type="Proteomes" id="UP000315103">
    <property type="component" value="Unassembled WGS sequence"/>
</dbReference>
<dbReference type="PANTHER" id="PTHR12001">
    <property type="entry name" value="GERANYLGERANYL PYROPHOSPHATE SYNTHASE"/>
    <property type="match status" value="1"/>
</dbReference>
<dbReference type="PANTHER" id="PTHR12001:SF69">
    <property type="entry name" value="ALL TRANS-POLYPRENYL-DIPHOSPHATE SYNTHASE PDSS1"/>
    <property type="match status" value="1"/>
</dbReference>
<evidence type="ECO:0000256" key="3">
    <source>
        <dbReference type="ARBA" id="ARBA00022679"/>
    </source>
</evidence>
<keyword evidence="4" id="KW-0479">Metal-binding</keyword>
<dbReference type="CDD" id="cd00685">
    <property type="entry name" value="Trans_IPPS_HT"/>
    <property type="match status" value="1"/>
</dbReference>